<dbReference type="InterPro" id="IPR014756">
    <property type="entry name" value="Ig_E-set"/>
</dbReference>
<feature type="chain" id="PRO_5028369461" description="Right handed beta helix domain-containing protein" evidence="1">
    <location>
        <begin position="22"/>
        <end position="476"/>
    </location>
</feature>
<evidence type="ECO:0000259" key="2">
    <source>
        <dbReference type="Pfam" id="PF13229"/>
    </source>
</evidence>
<evidence type="ECO:0000256" key="1">
    <source>
        <dbReference type="SAM" id="SignalP"/>
    </source>
</evidence>
<evidence type="ECO:0000313" key="3">
    <source>
        <dbReference type="EMBL" id="HGK29090.1"/>
    </source>
</evidence>
<dbReference type="AlphaFoldDB" id="A0A7C4GC40"/>
<reference evidence="3" key="1">
    <citation type="journal article" date="2020" name="mSystems">
        <title>Genome- and Community-Level Interaction Insights into Carbon Utilization and Element Cycling Functions of Hydrothermarchaeota in Hydrothermal Sediment.</title>
        <authorList>
            <person name="Zhou Z."/>
            <person name="Liu Y."/>
            <person name="Xu W."/>
            <person name="Pan J."/>
            <person name="Luo Z.H."/>
            <person name="Li M."/>
        </authorList>
    </citation>
    <scope>NUCLEOTIDE SEQUENCE [LARGE SCALE GENOMIC DNA]</scope>
    <source>
        <strain evidence="3">SpSt-488</strain>
    </source>
</reference>
<sequence>MKRSLITTMLALVLIAGTCVVNDTTNPVVTIVVPANNAVLAPGTITIKAVATDNKAIARVEFFAGAAKIGEDATASADTFDVSWTVSTEGSYTLKVVAWDKSDNTAEHSISVTIQTGGGGTGPTYHENDIVGGDSVWYPSGNPHIVKNNLDINQNGKLTIMPGCVVKFNTGAGFRVGQTTPGELVAIGKPDSGIVFTSNAATPNAGDWLGFDFYEETRTSSQLSYCDVNYAGWENYGAVNIEWSGSVRIDHTTIRNAPKYGIWFGGDNGYIAGFTGNTITGCGGYPIYIRPGKLSKLMGGNTLTGNAKNGIYVTSGNVTETGEWVNQGVPFVIGGSVSVGSADGAFLTIGKGATVKMGVDNHIAVGHSGPGGLKADSVVFTSAAATPQRGDWDGIWFYERSTDAECRLTNCIIEFGGGDGYGNVWIEDALPTITGCHIAHSASWGIYLSGADYPNPDELENNNTWDDNVSGNVRRP</sequence>
<accession>A0A7C4GC40</accession>
<dbReference type="InterPro" id="IPR013783">
    <property type="entry name" value="Ig-like_fold"/>
</dbReference>
<protein>
    <recommendedName>
        <fullName evidence="2">Right handed beta helix domain-containing protein</fullName>
    </recommendedName>
</protein>
<feature type="signal peptide" evidence="1">
    <location>
        <begin position="1"/>
        <end position="21"/>
    </location>
</feature>
<comment type="caution">
    <text evidence="3">The sequence shown here is derived from an EMBL/GenBank/DDBJ whole genome shotgun (WGS) entry which is preliminary data.</text>
</comment>
<dbReference type="Pfam" id="PF17957">
    <property type="entry name" value="Big_7"/>
    <property type="match status" value="1"/>
</dbReference>
<dbReference type="Gene3D" id="2.60.40.10">
    <property type="entry name" value="Immunoglobulins"/>
    <property type="match status" value="1"/>
</dbReference>
<dbReference type="Gene3D" id="2.160.20.10">
    <property type="entry name" value="Single-stranded right-handed beta-helix, Pectin lyase-like"/>
    <property type="match status" value="1"/>
</dbReference>
<proteinExistence type="predicted"/>
<dbReference type="InterPro" id="IPR012334">
    <property type="entry name" value="Pectin_lyas_fold"/>
</dbReference>
<keyword evidence="1" id="KW-0732">Signal</keyword>
<dbReference type="Pfam" id="PF13229">
    <property type="entry name" value="Beta_helix"/>
    <property type="match status" value="1"/>
</dbReference>
<feature type="domain" description="Right handed beta helix" evidence="2">
    <location>
        <begin position="219"/>
        <end position="317"/>
    </location>
</feature>
<dbReference type="InterPro" id="IPR039448">
    <property type="entry name" value="Beta_helix"/>
</dbReference>
<dbReference type="SUPFAM" id="SSF81296">
    <property type="entry name" value="E set domains"/>
    <property type="match status" value="1"/>
</dbReference>
<organism evidence="3">
    <name type="scientific">candidate division WOR-3 bacterium</name>
    <dbReference type="NCBI Taxonomy" id="2052148"/>
    <lineage>
        <taxon>Bacteria</taxon>
        <taxon>Bacteria division WOR-3</taxon>
    </lineage>
</organism>
<dbReference type="EMBL" id="DSUT01000192">
    <property type="protein sequence ID" value="HGK29090.1"/>
    <property type="molecule type" value="Genomic_DNA"/>
</dbReference>
<name>A0A7C4GC40_UNCW3</name>
<gene>
    <name evidence="3" type="ORF">ENS41_09135</name>
</gene>